<feature type="compositionally biased region" description="Low complexity" evidence="1">
    <location>
        <begin position="30"/>
        <end position="45"/>
    </location>
</feature>
<evidence type="ECO:0000256" key="1">
    <source>
        <dbReference type="SAM" id="MobiDB-lite"/>
    </source>
</evidence>
<evidence type="ECO:0000313" key="3">
    <source>
        <dbReference type="Proteomes" id="UP000481153"/>
    </source>
</evidence>
<comment type="caution">
    <text evidence="2">The sequence shown here is derived from an EMBL/GenBank/DDBJ whole genome shotgun (WGS) entry which is preliminary data.</text>
</comment>
<keyword evidence="3" id="KW-1185">Reference proteome</keyword>
<evidence type="ECO:0000313" key="2">
    <source>
        <dbReference type="EMBL" id="KAF0733159.1"/>
    </source>
</evidence>
<reference evidence="2 3" key="1">
    <citation type="submission" date="2019-07" db="EMBL/GenBank/DDBJ databases">
        <title>Genomics analysis of Aphanomyces spp. identifies a new class of oomycete effector associated with host adaptation.</title>
        <authorList>
            <person name="Gaulin E."/>
        </authorList>
    </citation>
    <scope>NUCLEOTIDE SEQUENCE [LARGE SCALE GENOMIC DNA]</scope>
    <source>
        <strain evidence="2 3">ATCC 201684</strain>
    </source>
</reference>
<proteinExistence type="predicted"/>
<protein>
    <submittedName>
        <fullName evidence="2">Uncharacterized protein</fullName>
    </submittedName>
</protein>
<organism evidence="2 3">
    <name type="scientific">Aphanomyces euteiches</name>
    <dbReference type="NCBI Taxonomy" id="100861"/>
    <lineage>
        <taxon>Eukaryota</taxon>
        <taxon>Sar</taxon>
        <taxon>Stramenopiles</taxon>
        <taxon>Oomycota</taxon>
        <taxon>Saprolegniomycetes</taxon>
        <taxon>Saprolegniales</taxon>
        <taxon>Verrucalvaceae</taxon>
        <taxon>Aphanomyces</taxon>
    </lineage>
</organism>
<accession>A0A6G0X062</accession>
<sequence>MRCEVDRGGQSFLNLPTLWEFQGAGLPPRTTATSDDSISTGSTGSSFGLDCDLMLTADLFSRWFMGTRPPQGQQVAAFVKRERENLSAVQSARWEQEIY</sequence>
<gene>
    <name evidence="2" type="ORF">Ae201684_009979</name>
</gene>
<feature type="region of interest" description="Disordered" evidence="1">
    <location>
        <begin position="23"/>
        <end position="45"/>
    </location>
</feature>
<dbReference type="AlphaFoldDB" id="A0A6G0X062"/>
<dbReference type="EMBL" id="VJMJ01000126">
    <property type="protein sequence ID" value="KAF0733159.1"/>
    <property type="molecule type" value="Genomic_DNA"/>
</dbReference>
<name>A0A6G0X062_9STRA</name>
<dbReference type="Proteomes" id="UP000481153">
    <property type="component" value="Unassembled WGS sequence"/>
</dbReference>